<evidence type="ECO:0000256" key="1">
    <source>
        <dbReference type="SAM" id="MobiDB-lite"/>
    </source>
</evidence>
<feature type="region of interest" description="Disordered" evidence="1">
    <location>
        <begin position="148"/>
        <end position="182"/>
    </location>
</feature>
<proteinExistence type="predicted"/>
<reference evidence="2" key="1">
    <citation type="journal article" date="2020" name="Nature">
        <title>Giant virus diversity and host interactions through global metagenomics.</title>
        <authorList>
            <person name="Schulz F."/>
            <person name="Roux S."/>
            <person name="Paez-Espino D."/>
            <person name="Jungbluth S."/>
            <person name="Walsh D.A."/>
            <person name="Denef V.J."/>
            <person name="McMahon K.D."/>
            <person name="Konstantinidis K.T."/>
            <person name="Eloe-Fadrosh E.A."/>
            <person name="Kyrpides N.C."/>
            <person name="Woyke T."/>
        </authorList>
    </citation>
    <scope>NUCLEOTIDE SEQUENCE</scope>
    <source>
        <strain evidence="2">GVMAG-M-3300023174-176</strain>
    </source>
</reference>
<sequence length="182" mass="20406">METPTKPVVVEQKYPNMTGYNPHPQKSPIKILRIASELWTAAVLGLQDKNSTNIEGAVDAVVDAAKRVADAATTETDKESIQSVIATFDIVIKRLNLAAKNVTNSKINDYINAAIQEVQEASNRTSLAQPEAKRRRINEAPNLSVVTTRKLFEGGGGRRSKRRQTKKQSKRRRVCRRQTRRR</sequence>
<dbReference type="AlphaFoldDB" id="A0A6C0DGL1"/>
<dbReference type="EMBL" id="MN739613">
    <property type="protein sequence ID" value="QHT15667.1"/>
    <property type="molecule type" value="Genomic_DNA"/>
</dbReference>
<evidence type="ECO:0000313" key="2">
    <source>
        <dbReference type="EMBL" id="QHT15667.1"/>
    </source>
</evidence>
<accession>A0A6C0DGL1</accession>
<name>A0A6C0DGL1_9ZZZZ</name>
<protein>
    <submittedName>
        <fullName evidence="2">Uncharacterized protein</fullName>
    </submittedName>
</protein>
<organism evidence="2">
    <name type="scientific">viral metagenome</name>
    <dbReference type="NCBI Taxonomy" id="1070528"/>
    <lineage>
        <taxon>unclassified sequences</taxon>
        <taxon>metagenomes</taxon>
        <taxon>organismal metagenomes</taxon>
    </lineage>
</organism>
<feature type="compositionally biased region" description="Basic residues" evidence="1">
    <location>
        <begin position="158"/>
        <end position="182"/>
    </location>
</feature>